<keyword evidence="1" id="KW-0812">Transmembrane</keyword>
<feature type="transmembrane region" description="Helical" evidence="1">
    <location>
        <begin position="28"/>
        <end position="47"/>
    </location>
</feature>
<keyword evidence="1" id="KW-0472">Membrane</keyword>
<evidence type="ECO:0000256" key="1">
    <source>
        <dbReference type="SAM" id="Phobius"/>
    </source>
</evidence>
<evidence type="ECO:0000313" key="3">
    <source>
        <dbReference type="Proteomes" id="UP000015779"/>
    </source>
</evidence>
<dbReference type="AlphaFoldDB" id="T2PKT1"/>
<name>T2PKT1_9BIFI</name>
<dbReference type="Proteomes" id="UP000015779">
    <property type="component" value="Unassembled WGS sequence"/>
</dbReference>
<keyword evidence="1" id="KW-1133">Transmembrane helix</keyword>
<sequence>MSFYLLLYLPFLPPSVYCFCLFTVSYVSSYFVCFILCFIFVYYAYIFNK</sequence>
<dbReference type="EMBL" id="ATJN01000031">
    <property type="protein sequence ID" value="EPI52505.1"/>
    <property type="molecule type" value="Genomic_DNA"/>
</dbReference>
<organism evidence="2 3">
    <name type="scientific">Gardnerella pickettii JCP8017A</name>
    <dbReference type="NCBI Taxonomy" id="1261062"/>
    <lineage>
        <taxon>Bacteria</taxon>
        <taxon>Bacillati</taxon>
        <taxon>Actinomycetota</taxon>
        <taxon>Actinomycetes</taxon>
        <taxon>Bifidobacteriales</taxon>
        <taxon>Bifidobacteriaceae</taxon>
        <taxon>Gardnerella</taxon>
        <taxon>Gardnerella pickettii</taxon>
    </lineage>
</organism>
<evidence type="ECO:0000313" key="2">
    <source>
        <dbReference type="EMBL" id="EPI52505.1"/>
    </source>
</evidence>
<proteinExistence type="predicted"/>
<accession>T2PKT1</accession>
<reference evidence="2 3" key="1">
    <citation type="submission" date="2013-06" db="EMBL/GenBank/DDBJ databases">
        <authorList>
            <person name="Weinstock G."/>
            <person name="Sodergren E."/>
            <person name="Lobos E.A."/>
            <person name="Fulton L."/>
            <person name="Fulton R."/>
            <person name="Courtney L."/>
            <person name="Fronick C."/>
            <person name="O'Laughlin M."/>
            <person name="Godfrey J."/>
            <person name="Wilson R.M."/>
            <person name="Miner T."/>
            <person name="Farmer C."/>
            <person name="Delehaunty K."/>
            <person name="Cordes M."/>
            <person name="Minx P."/>
            <person name="Tomlinson C."/>
            <person name="Chen J."/>
            <person name="Wollam A."/>
            <person name="Pepin K.H."/>
            <person name="Bhonagiri V."/>
            <person name="Zhang X."/>
            <person name="Warren W."/>
            <person name="Mitreva M."/>
            <person name="Mardis E.R."/>
            <person name="Wilson R.K."/>
        </authorList>
    </citation>
    <scope>NUCLEOTIDE SEQUENCE [LARGE SCALE GENOMIC DNA]</scope>
    <source>
        <strain evidence="2 3">JCP8017A</strain>
    </source>
</reference>
<dbReference type="HOGENOM" id="CLU_3136072_0_0_11"/>
<gene>
    <name evidence="2" type="ORF">HMPREF1577_00673</name>
</gene>
<comment type="caution">
    <text evidence="2">The sequence shown here is derived from an EMBL/GenBank/DDBJ whole genome shotgun (WGS) entry which is preliminary data.</text>
</comment>
<protein>
    <submittedName>
        <fullName evidence="2">Uncharacterized protein</fullName>
    </submittedName>
</protein>